<evidence type="ECO:0000256" key="9">
    <source>
        <dbReference type="SAM" id="MobiDB-lite"/>
    </source>
</evidence>
<dbReference type="FunFam" id="2.60.120.10:FF:000002">
    <property type="entry name" value="Cyclic nucleotide gated channel alpha 1a"/>
    <property type="match status" value="1"/>
</dbReference>
<feature type="domain" description="Cyclic nucleotide-binding" evidence="11">
    <location>
        <begin position="455"/>
        <end position="575"/>
    </location>
</feature>
<feature type="transmembrane region" description="Helical" evidence="10">
    <location>
        <begin position="122"/>
        <end position="145"/>
    </location>
</feature>
<evidence type="ECO:0000256" key="7">
    <source>
        <dbReference type="ARBA" id="ARBA00023286"/>
    </source>
</evidence>
<evidence type="ECO:0000256" key="8">
    <source>
        <dbReference type="ARBA" id="ARBA00023303"/>
    </source>
</evidence>
<keyword evidence="13" id="KW-1185">Reference proteome</keyword>
<dbReference type="GO" id="GO:0005222">
    <property type="term" value="F:intracellularly cAMP-activated cation channel activity"/>
    <property type="evidence" value="ECO:0007669"/>
    <property type="project" value="TreeGrafter"/>
</dbReference>
<evidence type="ECO:0000256" key="10">
    <source>
        <dbReference type="SAM" id="Phobius"/>
    </source>
</evidence>
<dbReference type="CDD" id="cd00038">
    <property type="entry name" value="CAP_ED"/>
    <property type="match status" value="1"/>
</dbReference>
<dbReference type="Pfam" id="PF00027">
    <property type="entry name" value="cNMP_binding"/>
    <property type="match status" value="1"/>
</dbReference>
<keyword evidence="8" id="KW-0407">Ion channel</keyword>
<dbReference type="InterPro" id="IPR014710">
    <property type="entry name" value="RmlC-like_jellyroll"/>
</dbReference>
<dbReference type="FunFam" id="1.10.287.630:FF:000001">
    <property type="entry name" value="Cyclic nucleotide-gated channel alpha 3"/>
    <property type="match status" value="1"/>
</dbReference>
<keyword evidence="5" id="KW-0406">Ion transport</keyword>
<dbReference type="EMBL" id="VXIV02000119">
    <property type="protein sequence ID" value="KAF6040633.1"/>
    <property type="molecule type" value="Genomic_DNA"/>
</dbReference>
<evidence type="ECO:0000256" key="4">
    <source>
        <dbReference type="ARBA" id="ARBA00022989"/>
    </source>
</evidence>
<dbReference type="SUPFAM" id="SSF81324">
    <property type="entry name" value="Voltage-gated potassium channels"/>
    <property type="match status" value="1"/>
</dbReference>
<dbReference type="Pfam" id="PF00520">
    <property type="entry name" value="Ion_trans"/>
    <property type="match status" value="1"/>
</dbReference>
<dbReference type="Gene3D" id="1.10.287.630">
    <property type="entry name" value="Helix hairpin bin"/>
    <property type="match status" value="1"/>
</dbReference>
<dbReference type="PROSITE" id="PS50042">
    <property type="entry name" value="CNMP_BINDING_3"/>
    <property type="match status" value="1"/>
</dbReference>
<dbReference type="Gene3D" id="2.60.120.10">
    <property type="entry name" value="Jelly Rolls"/>
    <property type="match status" value="1"/>
</dbReference>
<dbReference type="GO" id="GO:0017071">
    <property type="term" value="C:intracellular cyclic nucleotide activated cation channel complex"/>
    <property type="evidence" value="ECO:0007669"/>
    <property type="project" value="TreeGrafter"/>
</dbReference>
<keyword evidence="4 10" id="KW-1133">Transmembrane helix</keyword>
<evidence type="ECO:0000259" key="11">
    <source>
        <dbReference type="PROSITE" id="PS50042"/>
    </source>
</evidence>
<gene>
    <name evidence="12" type="ORF">EB796_001046</name>
</gene>
<dbReference type="Gene3D" id="1.10.287.70">
    <property type="match status" value="1"/>
</dbReference>
<dbReference type="PANTHER" id="PTHR45638:SF4">
    <property type="entry name" value="CYCLIC NUCLEOTIDE-BINDING DOMAIN-CONTAINING PROTEIN"/>
    <property type="match status" value="1"/>
</dbReference>
<keyword evidence="7" id="KW-1071">Ligand-gated ion channel</keyword>
<dbReference type="InterPro" id="IPR050866">
    <property type="entry name" value="CNG_cation_channel"/>
</dbReference>
<dbReference type="SUPFAM" id="SSF51206">
    <property type="entry name" value="cAMP-binding domain-like"/>
    <property type="match status" value="1"/>
</dbReference>
<name>A0A7J7KRC4_BUGNE</name>
<dbReference type="PROSITE" id="PS00889">
    <property type="entry name" value="CNMP_BINDING_2"/>
    <property type="match status" value="1"/>
</dbReference>
<dbReference type="PROSITE" id="PS00888">
    <property type="entry name" value="CNMP_BINDING_1"/>
    <property type="match status" value="1"/>
</dbReference>
<keyword evidence="2" id="KW-0813">Transport</keyword>
<feature type="compositionally biased region" description="Polar residues" evidence="9">
    <location>
        <begin position="679"/>
        <end position="699"/>
    </location>
</feature>
<feature type="transmembrane region" description="Helical" evidence="10">
    <location>
        <begin position="200"/>
        <end position="219"/>
    </location>
</feature>
<evidence type="ECO:0000256" key="6">
    <source>
        <dbReference type="ARBA" id="ARBA00023136"/>
    </source>
</evidence>
<protein>
    <recommendedName>
        <fullName evidence="11">Cyclic nucleotide-binding domain-containing protein</fullName>
    </recommendedName>
</protein>
<dbReference type="InterPro" id="IPR018488">
    <property type="entry name" value="cNMP-bd_CS"/>
</dbReference>
<evidence type="ECO:0000256" key="2">
    <source>
        <dbReference type="ARBA" id="ARBA00022448"/>
    </source>
</evidence>
<accession>A0A7J7KRC4</accession>
<dbReference type="InterPro" id="IPR000595">
    <property type="entry name" value="cNMP-bd_dom"/>
</dbReference>
<dbReference type="AlphaFoldDB" id="A0A7J7KRC4"/>
<comment type="caution">
    <text evidence="12">The sequence shown here is derived from an EMBL/GenBank/DDBJ whole genome shotgun (WGS) entry which is preliminary data.</text>
</comment>
<dbReference type="InterPro" id="IPR018490">
    <property type="entry name" value="cNMP-bd_dom_sf"/>
</dbReference>
<dbReference type="GO" id="GO:0005223">
    <property type="term" value="F:intracellularly cGMP-activated cation channel activity"/>
    <property type="evidence" value="ECO:0007669"/>
    <property type="project" value="TreeGrafter"/>
</dbReference>
<reference evidence="12" key="1">
    <citation type="submission" date="2020-06" db="EMBL/GenBank/DDBJ databases">
        <title>Draft genome of Bugula neritina, a colonial animal packing powerful symbionts and potential medicines.</title>
        <authorList>
            <person name="Rayko M."/>
        </authorList>
    </citation>
    <scope>NUCLEOTIDE SEQUENCE [LARGE SCALE GENOMIC DNA]</scope>
    <source>
        <strain evidence="12">Kwan_BN1</strain>
    </source>
</reference>
<keyword evidence="3 10" id="KW-0812">Transmembrane</keyword>
<dbReference type="GO" id="GO:0030553">
    <property type="term" value="F:cGMP binding"/>
    <property type="evidence" value="ECO:0007669"/>
    <property type="project" value="TreeGrafter"/>
</dbReference>
<feature type="compositionally biased region" description="Basic and acidic residues" evidence="9">
    <location>
        <begin position="705"/>
        <end position="716"/>
    </location>
</feature>
<evidence type="ECO:0000256" key="3">
    <source>
        <dbReference type="ARBA" id="ARBA00022692"/>
    </source>
</evidence>
<sequence length="716" mass="82674">MADHGSLFNRSFSSVLNTFSFTSEDQILSNSNGHLNYINTEYVPPRHRGFSCLQYLRRKLRRRGPTQDIDLDNLNDPDITITREVGDNISDVTAERKTDKKGGSVCVPSCHCWFEPTSRVSYWWSFTVCMCVLYNYWVIVFRYAFDEIRSDTLVRWFVLDYTADFIYLMDIVIGLRTAYLEEGVLQTNTRKMRMHYKNTMTFYSDLLCLLPLDFVYLSISYNSLLRAARLIKIYRLWTFIDTTERHTNYPNLVRTLSMIHYLFLIFHWNASFFYVVMKDSSVFNNEIYNRNTAQGLLLKENDDENHILLSVESSISGHQILDTHTYTLCTGVCCLCLQYLTYLTPRRPLEYVYNITTMIAALLLFAAIMGMVAHIVSSMHFARKEFQARLDDIKTYMAQSNVPRDLQQRVIRWFDYLWKMKKSVNKSDTFDLLPDRLRTDIAIHIHLDTLSKVEIFQNTEAGFLKELVLRLEPVLFSPNDLVCRKGEVGKEMYIVKKGVLHVVDDNGHVLATLTPGCYFGEISILNMGAIGNRRTASVKSVGYSDLFCLKKGALWDVLQDYPNARTRLEAIAVKRLHREDDGNKQTSEQQLKKQTVKPFLYNGCSQSSSHDRDVISLTPKHKIGNLTTGSRTVDAMQIPEVKADHSPSPSRKSSFLTSRLHQEHQRRMSDKQGVPSDLIKSSSNTSFHHNNEMISSSKAFNRLALESERPQFETST</sequence>
<dbReference type="GO" id="GO:0044877">
    <property type="term" value="F:protein-containing complex binding"/>
    <property type="evidence" value="ECO:0007669"/>
    <property type="project" value="TreeGrafter"/>
</dbReference>
<dbReference type="GO" id="GO:0005886">
    <property type="term" value="C:plasma membrane"/>
    <property type="evidence" value="ECO:0007669"/>
    <property type="project" value="TreeGrafter"/>
</dbReference>
<dbReference type="SMART" id="SM00100">
    <property type="entry name" value="cNMP"/>
    <property type="match status" value="1"/>
</dbReference>
<dbReference type="InterPro" id="IPR005821">
    <property type="entry name" value="Ion_trans_dom"/>
</dbReference>
<comment type="subcellular location">
    <subcellularLocation>
        <location evidence="1">Membrane</location>
        <topology evidence="1">Multi-pass membrane protein</topology>
    </subcellularLocation>
</comment>
<proteinExistence type="predicted"/>
<dbReference type="Proteomes" id="UP000593567">
    <property type="component" value="Unassembled WGS sequence"/>
</dbReference>
<dbReference type="PANTHER" id="PTHR45638">
    <property type="entry name" value="CYCLIC NUCLEOTIDE-GATED CATION CHANNEL SUBUNIT A"/>
    <property type="match status" value="1"/>
</dbReference>
<feature type="transmembrane region" description="Helical" evidence="10">
    <location>
        <begin position="351"/>
        <end position="376"/>
    </location>
</feature>
<feature type="region of interest" description="Disordered" evidence="9">
    <location>
        <begin position="642"/>
        <end position="716"/>
    </location>
</feature>
<evidence type="ECO:0000256" key="1">
    <source>
        <dbReference type="ARBA" id="ARBA00004141"/>
    </source>
</evidence>
<feature type="compositionally biased region" description="Polar residues" evidence="9">
    <location>
        <begin position="647"/>
        <end position="659"/>
    </location>
</feature>
<feature type="compositionally biased region" description="Basic and acidic residues" evidence="9">
    <location>
        <begin position="660"/>
        <end position="670"/>
    </location>
</feature>
<dbReference type="OrthoDB" id="421226at2759"/>
<feature type="transmembrane region" description="Helical" evidence="10">
    <location>
        <begin position="258"/>
        <end position="277"/>
    </location>
</feature>
<keyword evidence="6 10" id="KW-0472">Membrane</keyword>
<evidence type="ECO:0000313" key="12">
    <source>
        <dbReference type="EMBL" id="KAF6040633.1"/>
    </source>
</evidence>
<organism evidence="12 13">
    <name type="scientific">Bugula neritina</name>
    <name type="common">Brown bryozoan</name>
    <name type="synonym">Sertularia neritina</name>
    <dbReference type="NCBI Taxonomy" id="10212"/>
    <lineage>
        <taxon>Eukaryota</taxon>
        <taxon>Metazoa</taxon>
        <taxon>Spiralia</taxon>
        <taxon>Lophotrochozoa</taxon>
        <taxon>Bryozoa</taxon>
        <taxon>Gymnolaemata</taxon>
        <taxon>Cheilostomatida</taxon>
        <taxon>Flustrina</taxon>
        <taxon>Buguloidea</taxon>
        <taxon>Bugulidae</taxon>
        <taxon>Bugula</taxon>
    </lineage>
</organism>
<evidence type="ECO:0000256" key="5">
    <source>
        <dbReference type="ARBA" id="ARBA00023065"/>
    </source>
</evidence>
<evidence type="ECO:0000313" key="13">
    <source>
        <dbReference type="Proteomes" id="UP000593567"/>
    </source>
</evidence>